<dbReference type="WormBase" id="F48C1.9">
    <property type="protein sequence ID" value="CE31350"/>
    <property type="gene ID" value="WBGene00018601"/>
</dbReference>
<dbReference type="PaxDb" id="6239-F48C1.9"/>
<evidence type="ECO:0000256" key="1">
    <source>
        <dbReference type="SAM" id="SignalP"/>
    </source>
</evidence>
<dbReference type="AlphaFoldDB" id="Q8MPU7"/>
<dbReference type="OrthoDB" id="5869128at2759"/>
<evidence type="ECO:0000313" key="3">
    <source>
        <dbReference type="Proteomes" id="UP000001940"/>
    </source>
</evidence>
<dbReference type="eggNOG" id="ENOG502TJA2">
    <property type="taxonomic scope" value="Eukaryota"/>
</dbReference>
<dbReference type="InParanoid" id="Q8MPU7"/>
<dbReference type="AGR" id="WB:WBGene00018601"/>
<gene>
    <name evidence="2" type="ORF">CELE_F48C1.9</name>
    <name evidence="2 4" type="ORF">F48C1.9</name>
</gene>
<dbReference type="EMBL" id="BX284601">
    <property type="protein sequence ID" value="CCD62475.1"/>
    <property type="molecule type" value="Genomic_DNA"/>
</dbReference>
<evidence type="ECO:0000313" key="2">
    <source>
        <dbReference type="EMBL" id="CCD62475.1"/>
    </source>
</evidence>
<protein>
    <submittedName>
        <fullName evidence="2">FIP (Fungus-Induced Protein) Related</fullName>
    </submittedName>
</protein>
<dbReference type="Bgee" id="WBGene00018601">
    <property type="expression patterns" value="Expressed in adult organism and 1 other cell type or tissue"/>
</dbReference>
<keyword evidence="1" id="KW-0732">Signal</keyword>
<dbReference type="HOGENOM" id="CLU_2760112_0_0_1"/>
<reference evidence="2 3" key="1">
    <citation type="journal article" date="1998" name="Science">
        <title>Genome sequence of the nematode C. elegans: a platform for investigating biology.</title>
        <authorList>
            <consortium name="The C. elegans sequencing consortium"/>
            <person name="Sulson J.E."/>
            <person name="Waterston R."/>
        </authorList>
    </citation>
    <scope>NUCLEOTIDE SEQUENCE [LARGE SCALE GENOMIC DNA]</scope>
    <source>
        <strain evidence="2 3">Bristol N2</strain>
    </source>
</reference>
<dbReference type="STRING" id="6239.F48C1.9.1"/>
<accession>Q8MPU7</accession>
<evidence type="ECO:0000313" key="4">
    <source>
        <dbReference type="WormBase" id="F48C1.9"/>
    </source>
</evidence>
<keyword evidence="3" id="KW-1185">Reference proteome</keyword>
<feature type="signal peptide" evidence="1">
    <location>
        <begin position="1"/>
        <end position="24"/>
    </location>
</feature>
<sequence>MRASISTFFLILLAVAITFNVAQAQLSTAAKVGLTALGGAVVDRTFFRQPANNYYYSYPGYNYYQGKKRK</sequence>
<dbReference type="UCSC" id="F48C1.9.1">
    <property type="organism name" value="c. elegans"/>
</dbReference>
<dbReference type="OMA" id="FRQPANN"/>
<dbReference type="PeptideAtlas" id="Q8MPU7"/>
<dbReference type="FunCoup" id="Q8MPU7">
    <property type="interactions" value="106"/>
</dbReference>
<feature type="chain" id="PRO_5004311423" evidence="1">
    <location>
        <begin position="25"/>
        <end position="70"/>
    </location>
</feature>
<name>Q8MPU7_CAEEL</name>
<dbReference type="Proteomes" id="UP000001940">
    <property type="component" value="Chromosome I"/>
</dbReference>
<proteinExistence type="predicted"/>
<organism evidence="2 3">
    <name type="scientific">Caenorhabditis elegans</name>
    <dbReference type="NCBI Taxonomy" id="6239"/>
    <lineage>
        <taxon>Eukaryota</taxon>
        <taxon>Metazoa</taxon>
        <taxon>Ecdysozoa</taxon>
        <taxon>Nematoda</taxon>
        <taxon>Chromadorea</taxon>
        <taxon>Rhabditida</taxon>
        <taxon>Rhabditina</taxon>
        <taxon>Rhabditomorpha</taxon>
        <taxon>Rhabditoidea</taxon>
        <taxon>Rhabditidae</taxon>
        <taxon>Peloderinae</taxon>
        <taxon>Caenorhabditis</taxon>
    </lineage>
</organism>